<dbReference type="PANTHER" id="PTHR43471">
    <property type="entry name" value="ABC TRANSPORTER PERMEASE"/>
    <property type="match status" value="1"/>
</dbReference>
<feature type="transmembrane region" description="Helical" evidence="5">
    <location>
        <begin position="482"/>
        <end position="503"/>
    </location>
</feature>
<evidence type="ECO:0000256" key="4">
    <source>
        <dbReference type="ARBA" id="ARBA00023136"/>
    </source>
</evidence>
<evidence type="ECO:0000313" key="9">
    <source>
        <dbReference type="Proteomes" id="UP000324233"/>
    </source>
</evidence>
<feature type="transmembrane region" description="Helical" evidence="5">
    <location>
        <begin position="688"/>
        <end position="705"/>
    </location>
</feature>
<keyword evidence="9" id="KW-1185">Reference proteome</keyword>
<dbReference type="OrthoDB" id="5486437at2"/>
<feature type="transmembrane region" description="Helical" evidence="5">
    <location>
        <begin position="23"/>
        <end position="42"/>
    </location>
</feature>
<dbReference type="KEGG" id="agv:OJF2_18000"/>
<feature type="domain" description="ABC-2 type transporter transmembrane" evidence="7">
    <location>
        <begin position="21"/>
        <end position="413"/>
    </location>
</feature>
<dbReference type="AlphaFoldDB" id="A0A5B9VYQ4"/>
<dbReference type="GO" id="GO:0016020">
    <property type="term" value="C:membrane"/>
    <property type="evidence" value="ECO:0007669"/>
    <property type="project" value="UniProtKB-SubCell"/>
</dbReference>
<keyword evidence="3 5" id="KW-1133">Transmembrane helix</keyword>
<dbReference type="InterPro" id="IPR003675">
    <property type="entry name" value="Rce1/LyrA-like_dom"/>
</dbReference>
<evidence type="ECO:0000256" key="2">
    <source>
        <dbReference type="ARBA" id="ARBA00022692"/>
    </source>
</evidence>
<gene>
    <name evidence="8" type="ORF">OJF2_18000</name>
</gene>
<dbReference type="Pfam" id="PF12698">
    <property type="entry name" value="ABC2_membrane_3"/>
    <property type="match status" value="1"/>
</dbReference>
<feature type="transmembrane region" description="Helical" evidence="5">
    <location>
        <begin position="256"/>
        <end position="283"/>
    </location>
</feature>
<dbReference type="GO" id="GO:0004175">
    <property type="term" value="F:endopeptidase activity"/>
    <property type="evidence" value="ECO:0007669"/>
    <property type="project" value="UniProtKB-ARBA"/>
</dbReference>
<feature type="transmembrane region" description="Helical" evidence="5">
    <location>
        <begin position="454"/>
        <end position="475"/>
    </location>
</feature>
<dbReference type="GO" id="GO:0080120">
    <property type="term" value="P:CAAX-box protein maturation"/>
    <property type="evidence" value="ECO:0007669"/>
    <property type="project" value="UniProtKB-ARBA"/>
</dbReference>
<proteinExistence type="predicted"/>
<evidence type="ECO:0000259" key="7">
    <source>
        <dbReference type="Pfam" id="PF12698"/>
    </source>
</evidence>
<name>A0A5B9VYQ4_9BACT</name>
<dbReference type="Pfam" id="PF02517">
    <property type="entry name" value="Rce1-like"/>
    <property type="match status" value="1"/>
</dbReference>
<evidence type="ECO:0000256" key="1">
    <source>
        <dbReference type="ARBA" id="ARBA00004141"/>
    </source>
</evidence>
<dbReference type="PANTHER" id="PTHR43471:SF3">
    <property type="entry name" value="ABC TRANSPORTER PERMEASE PROTEIN NATB"/>
    <property type="match status" value="1"/>
</dbReference>
<evidence type="ECO:0000256" key="5">
    <source>
        <dbReference type="SAM" id="Phobius"/>
    </source>
</evidence>
<accession>A0A5B9VYQ4</accession>
<feature type="transmembrane region" description="Helical" evidence="5">
    <location>
        <begin position="523"/>
        <end position="548"/>
    </location>
</feature>
<comment type="subcellular location">
    <subcellularLocation>
        <location evidence="1">Membrane</location>
        <topology evidence="1">Multi-pass membrane protein</topology>
    </subcellularLocation>
</comment>
<feature type="transmembrane region" description="Helical" evidence="5">
    <location>
        <begin position="599"/>
        <end position="617"/>
    </location>
</feature>
<protein>
    <submittedName>
        <fullName evidence="8">ABC-2 family transporter protein</fullName>
    </submittedName>
</protein>
<keyword evidence="4 5" id="KW-0472">Membrane</keyword>
<feature type="domain" description="CAAX prenyl protease 2/Lysostaphin resistance protein A-like" evidence="6">
    <location>
        <begin position="567"/>
        <end position="655"/>
    </location>
</feature>
<reference evidence="8 9" key="1">
    <citation type="submission" date="2019-08" db="EMBL/GenBank/DDBJ databases">
        <title>Deep-cultivation of Planctomycetes and their phenomic and genomic characterization uncovers novel biology.</title>
        <authorList>
            <person name="Wiegand S."/>
            <person name="Jogler M."/>
            <person name="Boedeker C."/>
            <person name="Pinto D."/>
            <person name="Vollmers J."/>
            <person name="Rivas-Marin E."/>
            <person name="Kohn T."/>
            <person name="Peeters S.H."/>
            <person name="Heuer A."/>
            <person name="Rast P."/>
            <person name="Oberbeckmann S."/>
            <person name="Bunk B."/>
            <person name="Jeske O."/>
            <person name="Meyerdierks A."/>
            <person name="Storesund J.E."/>
            <person name="Kallscheuer N."/>
            <person name="Luecker S."/>
            <person name="Lage O.M."/>
            <person name="Pohl T."/>
            <person name="Merkel B.J."/>
            <person name="Hornburger P."/>
            <person name="Mueller R.-W."/>
            <person name="Bruemmer F."/>
            <person name="Labrenz M."/>
            <person name="Spormann A.M."/>
            <person name="Op den Camp H."/>
            <person name="Overmann J."/>
            <person name="Amann R."/>
            <person name="Jetten M.S.M."/>
            <person name="Mascher T."/>
            <person name="Medema M.H."/>
            <person name="Devos D.P."/>
            <person name="Kaster A.-K."/>
            <person name="Ovreas L."/>
            <person name="Rohde M."/>
            <person name="Galperin M.Y."/>
            <person name="Jogler C."/>
        </authorList>
    </citation>
    <scope>NUCLEOTIDE SEQUENCE [LARGE SCALE GENOMIC DNA]</scope>
    <source>
        <strain evidence="8 9">OJF2</strain>
    </source>
</reference>
<feature type="transmembrane region" description="Helical" evidence="5">
    <location>
        <begin position="311"/>
        <end position="335"/>
    </location>
</feature>
<feature type="transmembrane region" description="Helical" evidence="5">
    <location>
        <begin position="394"/>
        <end position="417"/>
    </location>
</feature>
<dbReference type="NCBIfam" id="NF041647">
    <property type="entry name" value="ABC_perm_CPBP"/>
    <property type="match status" value="1"/>
</dbReference>
<organism evidence="8 9">
    <name type="scientific">Aquisphaera giovannonii</name>
    <dbReference type="NCBI Taxonomy" id="406548"/>
    <lineage>
        <taxon>Bacteria</taxon>
        <taxon>Pseudomonadati</taxon>
        <taxon>Planctomycetota</taxon>
        <taxon>Planctomycetia</taxon>
        <taxon>Isosphaerales</taxon>
        <taxon>Isosphaeraceae</taxon>
        <taxon>Aquisphaera</taxon>
    </lineage>
</organism>
<dbReference type="InterPro" id="IPR013525">
    <property type="entry name" value="ABC2_TM"/>
</dbReference>
<feature type="transmembrane region" description="Helical" evidence="5">
    <location>
        <begin position="560"/>
        <end position="579"/>
    </location>
</feature>
<keyword evidence="2 5" id="KW-0812">Transmembrane</keyword>
<dbReference type="Proteomes" id="UP000324233">
    <property type="component" value="Chromosome"/>
</dbReference>
<evidence type="ECO:0000313" key="8">
    <source>
        <dbReference type="EMBL" id="QEH33299.1"/>
    </source>
</evidence>
<dbReference type="RefSeq" id="WP_148593075.1">
    <property type="nucleotide sequence ID" value="NZ_CP042997.1"/>
</dbReference>
<evidence type="ECO:0000259" key="6">
    <source>
        <dbReference type="Pfam" id="PF02517"/>
    </source>
</evidence>
<feature type="transmembrane region" description="Helical" evidence="5">
    <location>
        <begin position="344"/>
        <end position="363"/>
    </location>
</feature>
<dbReference type="EMBL" id="CP042997">
    <property type="protein sequence ID" value="QEH33299.1"/>
    <property type="molecule type" value="Genomic_DNA"/>
</dbReference>
<dbReference type="GO" id="GO:0140359">
    <property type="term" value="F:ABC-type transporter activity"/>
    <property type="evidence" value="ECO:0007669"/>
    <property type="project" value="InterPro"/>
</dbReference>
<sequence>MSWSNLFVIFRRELLDQLRDRRTLFMVFIFPILLYPLLGLGVSQMVAAMEKKPRVVVVVGAEHLPAEQPLISPEGDGFDPRLFDSPAEAALLKVQKVPADGPWGNPEFRQQAIRQGSAAAIMVIPSDLPRQFREKNDAPIPILYRSVDEPSQITYLRLREMLDRWKRGIVEARAKRDNLPSGYTQPIEVRGMDVATEQEVGGNVWSRIFPFLLVMMSLTGAFYPAVDLCAGEKERGTMETLLISPATRAEIVLGKFLTVMFASVTTAVLNLVSMGLTGIFMAARGGHLGLHGASQAAGGGAGLSPPSVQSAIWMVALLIPLAAFFSAVCVALAVLARSMKEGQYYMTPLYLVCLPLIFLTLLPEIKLNLFYSLVPITGVALLLRALIMGDYRTGIQFFVPVMVPTIIYAWLAIRWAVDQFEREQVLFREAERFSLGTWFRHLLRDKEPRPTGGQAMLCFAVILSASWFLMVYMLMRGMGASLAAIAAGQFLILIPPIIMAVMLTSAPGRTLRLAWPSGRYLALAVAFPLALNPLVNLLGVLVQALFPVSSTVKEAYAQLVPADLGLFTLVGVFALIPAICEETAFRGFILSGLEGGRRTRSAIFISALMFGFLHVLLSMYQQLFNATLLGVVLGLLAVRSRSLLPGVVFHFLNNTLAVTQPARLRLLESAGLARWIYREPAEGLYHEGWVLVSVLASGLLFYSLWKRDRPESGRAARVEAIELAEAPAG</sequence>
<feature type="transmembrane region" description="Helical" evidence="5">
    <location>
        <begin position="369"/>
        <end position="387"/>
    </location>
</feature>
<evidence type="ECO:0000256" key="3">
    <source>
        <dbReference type="ARBA" id="ARBA00022989"/>
    </source>
</evidence>